<dbReference type="CDD" id="cd06261">
    <property type="entry name" value="TM_PBP2"/>
    <property type="match status" value="1"/>
</dbReference>
<dbReference type="OrthoDB" id="147639at2"/>
<sequence>MVLVVSLATFALAAASPFDPLEAYLGGSGDGFTEAERGALRETLGLNQHWFTAWWQWLTHALTGDLGYSRSFHEPVAQVLSERLGWTALLGVSGSIVAVLLSAALGIAAGLRAGGLADRLISAFAVVLYAVPPFIVALGAVLLFAVTLRWAPAAGLSDPGEAITAASTARHLFLPALVLGLSQVPPLALGLREAITSAAAGDAVRGARARGLPWRIVNRRHVLPMAAAPFFALVGGRLPELLVGATVVETVFAWPGLGDAVVNSARALDFPLLAVVIVLTVTLVVLGNLAADVAAAVVDPRIEADG</sequence>
<evidence type="ECO:0000256" key="6">
    <source>
        <dbReference type="ARBA" id="ARBA00023136"/>
    </source>
</evidence>
<evidence type="ECO:0000256" key="4">
    <source>
        <dbReference type="ARBA" id="ARBA00022692"/>
    </source>
</evidence>
<keyword evidence="5 7" id="KW-1133">Transmembrane helix</keyword>
<comment type="caution">
    <text evidence="9">The sequence shown here is derived from an EMBL/GenBank/DDBJ whole genome shotgun (WGS) entry which is preliminary data.</text>
</comment>
<evidence type="ECO:0000313" key="9">
    <source>
        <dbReference type="EMBL" id="TDD62749.1"/>
    </source>
</evidence>
<dbReference type="EMBL" id="SMKX01000005">
    <property type="protein sequence ID" value="TDD62749.1"/>
    <property type="molecule type" value="Genomic_DNA"/>
</dbReference>
<evidence type="ECO:0000256" key="1">
    <source>
        <dbReference type="ARBA" id="ARBA00004651"/>
    </source>
</evidence>
<protein>
    <submittedName>
        <fullName evidence="9">ABC transporter permease</fullName>
    </submittedName>
</protein>
<dbReference type="GO" id="GO:0055085">
    <property type="term" value="P:transmembrane transport"/>
    <property type="evidence" value="ECO:0007669"/>
    <property type="project" value="InterPro"/>
</dbReference>
<dbReference type="PANTHER" id="PTHR43163:SF9">
    <property type="entry name" value="ABC TRANSPORTER PERMEASE PROTEIN"/>
    <property type="match status" value="1"/>
</dbReference>
<feature type="domain" description="ABC transmembrane type-1" evidence="8">
    <location>
        <begin position="84"/>
        <end position="290"/>
    </location>
</feature>
<dbReference type="AlphaFoldDB" id="A0A4R4ZX74"/>
<keyword evidence="4 7" id="KW-0812">Transmembrane</keyword>
<evidence type="ECO:0000313" key="10">
    <source>
        <dbReference type="Proteomes" id="UP000295124"/>
    </source>
</evidence>
<comment type="subcellular location">
    <subcellularLocation>
        <location evidence="1 7">Cell membrane</location>
        <topology evidence="1 7">Multi-pass membrane protein</topology>
    </subcellularLocation>
</comment>
<reference evidence="9 10" key="1">
    <citation type="submission" date="2019-03" db="EMBL/GenBank/DDBJ databases">
        <title>Draft genome sequences of novel Actinobacteria.</title>
        <authorList>
            <person name="Sahin N."/>
            <person name="Ay H."/>
            <person name="Saygin H."/>
        </authorList>
    </citation>
    <scope>NUCLEOTIDE SEQUENCE [LARGE SCALE GENOMIC DNA]</scope>
    <source>
        <strain evidence="9 10">JCM 13523</strain>
    </source>
</reference>
<keyword evidence="10" id="KW-1185">Reference proteome</keyword>
<keyword evidence="3" id="KW-1003">Cell membrane</keyword>
<dbReference type="InterPro" id="IPR000515">
    <property type="entry name" value="MetI-like"/>
</dbReference>
<name>A0A4R4ZX74_9ACTN</name>
<evidence type="ECO:0000256" key="3">
    <source>
        <dbReference type="ARBA" id="ARBA00022475"/>
    </source>
</evidence>
<evidence type="ECO:0000259" key="8">
    <source>
        <dbReference type="PROSITE" id="PS50928"/>
    </source>
</evidence>
<dbReference type="GO" id="GO:0005886">
    <property type="term" value="C:plasma membrane"/>
    <property type="evidence" value="ECO:0007669"/>
    <property type="project" value="UniProtKB-SubCell"/>
</dbReference>
<evidence type="ECO:0000256" key="7">
    <source>
        <dbReference type="RuleBase" id="RU363032"/>
    </source>
</evidence>
<proteinExistence type="inferred from homology"/>
<feature type="transmembrane region" description="Helical" evidence="7">
    <location>
        <begin position="120"/>
        <end position="146"/>
    </location>
</feature>
<dbReference type="InterPro" id="IPR035906">
    <property type="entry name" value="MetI-like_sf"/>
</dbReference>
<dbReference type="PANTHER" id="PTHR43163">
    <property type="entry name" value="DIPEPTIDE TRANSPORT SYSTEM PERMEASE PROTEIN DPPB-RELATED"/>
    <property type="match status" value="1"/>
</dbReference>
<evidence type="ECO:0000256" key="2">
    <source>
        <dbReference type="ARBA" id="ARBA00022448"/>
    </source>
</evidence>
<feature type="transmembrane region" description="Helical" evidence="7">
    <location>
        <begin position="84"/>
        <end position="108"/>
    </location>
</feature>
<keyword evidence="2 7" id="KW-0813">Transport</keyword>
<dbReference type="Gene3D" id="1.10.3720.10">
    <property type="entry name" value="MetI-like"/>
    <property type="match status" value="1"/>
</dbReference>
<evidence type="ECO:0000256" key="5">
    <source>
        <dbReference type="ARBA" id="ARBA00022989"/>
    </source>
</evidence>
<dbReference type="SUPFAM" id="SSF161098">
    <property type="entry name" value="MetI-like"/>
    <property type="match status" value="1"/>
</dbReference>
<organism evidence="9 10">
    <name type="scientific">Kribbella antibiotica</name>
    <dbReference type="NCBI Taxonomy" id="190195"/>
    <lineage>
        <taxon>Bacteria</taxon>
        <taxon>Bacillati</taxon>
        <taxon>Actinomycetota</taxon>
        <taxon>Actinomycetes</taxon>
        <taxon>Propionibacteriales</taxon>
        <taxon>Kribbellaceae</taxon>
        <taxon>Kribbella</taxon>
    </lineage>
</organism>
<comment type="similarity">
    <text evidence="7">Belongs to the binding-protein-dependent transport system permease family.</text>
</comment>
<accession>A0A4R4ZX74</accession>
<dbReference type="PROSITE" id="PS50928">
    <property type="entry name" value="ABC_TM1"/>
    <property type="match status" value="1"/>
</dbReference>
<feature type="transmembrane region" description="Helical" evidence="7">
    <location>
        <begin position="270"/>
        <end position="291"/>
    </location>
</feature>
<dbReference type="Pfam" id="PF00528">
    <property type="entry name" value="BPD_transp_1"/>
    <property type="match status" value="1"/>
</dbReference>
<dbReference type="Proteomes" id="UP000295124">
    <property type="component" value="Unassembled WGS sequence"/>
</dbReference>
<gene>
    <name evidence="9" type="ORF">E1263_03130</name>
</gene>
<keyword evidence="6 7" id="KW-0472">Membrane</keyword>